<organism evidence="3 4">
    <name type="scientific">Rhipicephalus microplus</name>
    <name type="common">Cattle tick</name>
    <name type="synonym">Boophilus microplus</name>
    <dbReference type="NCBI Taxonomy" id="6941"/>
    <lineage>
        <taxon>Eukaryota</taxon>
        <taxon>Metazoa</taxon>
        <taxon>Ecdysozoa</taxon>
        <taxon>Arthropoda</taxon>
        <taxon>Chelicerata</taxon>
        <taxon>Arachnida</taxon>
        <taxon>Acari</taxon>
        <taxon>Parasitiformes</taxon>
        <taxon>Ixodida</taxon>
        <taxon>Ixodoidea</taxon>
        <taxon>Ixodidae</taxon>
        <taxon>Rhipicephalinae</taxon>
        <taxon>Rhipicephalus</taxon>
        <taxon>Boophilus</taxon>
    </lineage>
</organism>
<dbReference type="Gene3D" id="1.10.10.60">
    <property type="entry name" value="Homeodomain-like"/>
    <property type="match status" value="1"/>
</dbReference>
<protein>
    <recommendedName>
        <fullName evidence="2">Myb/SANT-like DNA-binding domain-containing protein</fullName>
    </recommendedName>
</protein>
<evidence type="ECO:0000259" key="2">
    <source>
        <dbReference type="Pfam" id="PF13837"/>
    </source>
</evidence>
<dbReference type="Proteomes" id="UP000821866">
    <property type="component" value="Unassembled WGS sequence"/>
</dbReference>
<dbReference type="Pfam" id="PF13837">
    <property type="entry name" value="Myb_DNA-bind_4"/>
    <property type="match status" value="1"/>
</dbReference>
<feature type="domain" description="Myb/SANT-like DNA-binding" evidence="2">
    <location>
        <begin position="112"/>
        <end position="193"/>
    </location>
</feature>
<dbReference type="InterPro" id="IPR044822">
    <property type="entry name" value="Myb_DNA-bind_4"/>
</dbReference>
<gene>
    <name evidence="3" type="ORF">HPB51_024217</name>
</gene>
<accession>A0A9J6DXC3</accession>
<feature type="compositionally biased region" description="Polar residues" evidence="1">
    <location>
        <begin position="246"/>
        <end position="257"/>
    </location>
</feature>
<keyword evidence="4" id="KW-1185">Reference proteome</keyword>
<evidence type="ECO:0000313" key="4">
    <source>
        <dbReference type="Proteomes" id="UP000821866"/>
    </source>
</evidence>
<feature type="compositionally biased region" description="Basic and acidic residues" evidence="1">
    <location>
        <begin position="284"/>
        <end position="331"/>
    </location>
</feature>
<name>A0A9J6DXC3_RHIMP</name>
<dbReference type="AlphaFoldDB" id="A0A9J6DXC3"/>
<dbReference type="EMBL" id="JABSTU010000007">
    <property type="protein sequence ID" value="KAH8026718.1"/>
    <property type="molecule type" value="Genomic_DNA"/>
</dbReference>
<feature type="compositionally biased region" description="Low complexity" evidence="1">
    <location>
        <begin position="230"/>
        <end position="245"/>
    </location>
</feature>
<reference evidence="3" key="1">
    <citation type="journal article" date="2020" name="Cell">
        <title>Large-Scale Comparative Analyses of Tick Genomes Elucidate Their Genetic Diversity and Vector Capacities.</title>
        <authorList>
            <consortium name="Tick Genome and Microbiome Consortium (TIGMIC)"/>
            <person name="Jia N."/>
            <person name="Wang J."/>
            <person name="Shi W."/>
            <person name="Du L."/>
            <person name="Sun Y."/>
            <person name="Zhan W."/>
            <person name="Jiang J.F."/>
            <person name="Wang Q."/>
            <person name="Zhang B."/>
            <person name="Ji P."/>
            <person name="Bell-Sakyi L."/>
            <person name="Cui X.M."/>
            <person name="Yuan T.T."/>
            <person name="Jiang B.G."/>
            <person name="Yang W.F."/>
            <person name="Lam T.T."/>
            <person name="Chang Q.C."/>
            <person name="Ding S.J."/>
            <person name="Wang X.J."/>
            <person name="Zhu J.G."/>
            <person name="Ruan X.D."/>
            <person name="Zhao L."/>
            <person name="Wei J.T."/>
            <person name="Ye R.Z."/>
            <person name="Que T.C."/>
            <person name="Du C.H."/>
            <person name="Zhou Y.H."/>
            <person name="Cheng J.X."/>
            <person name="Dai P.F."/>
            <person name="Guo W.B."/>
            <person name="Han X.H."/>
            <person name="Huang E.J."/>
            <person name="Li L.F."/>
            <person name="Wei W."/>
            <person name="Gao Y.C."/>
            <person name="Liu J.Z."/>
            <person name="Shao H.Z."/>
            <person name="Wang X."/>
            <person name="Wang C.C."/>
            <person name="Yang T.C."/>
            <person name="Huo Q.B."/>
            <person name="Li W."/>
            <person name="Chen H.Y."/>
            <person name="Chen S.E."/>
            <person name="Zhou L.G."/>
            <person name="Ni X.B."/>
            <person name="Tian J.H."/>
            <person name="Sheng Y."/>
            <person name="Liu T."/>
            <person name="Pan Y.S."/>
            <person name="Xia L.Y."/>
            <person name="Li J."/>
            <person name="Zhao F."/>
            <person name="Cao W.C."/>
        </authorList>
    </citation>
    <scope>NUCLEOTIDE SEQUENCE</scope>
    <source>
        <strain evidence="3">Rmic-2018</strain>
    </source>
</reference>
<dbReference type="VEuPathDB" id="VectorBase:LOC119167250"/>
<evidence type="ECO:0000256" key="1">
    <source>
        <dbReference type="SAM" id="MobiDB-lite"/>
    </source>
</evidence>
<feature type="region of interest" description="Disordered" evidence="1">
    <location>
        <begin position="217"/>
        <end position="342"/>
    </location>
</feature>
<comment type="caution">
    <text evidence="3">The sequence shown here is derived from an EMBL/GenBank/DDBJ whole genome shotgun (WGS) entry which is preliminary data.</text>
</comment>
<evidence type="ECO:0000313" key="3">
    <source>
        <dbReference type="EMBL" id="KAH8026718.1"/>
    </source>
</evidence>
<proteinExistence type="predicted"/>
<reference evidence="3" key="2">
    <citation type="submission" date="2021-09" db="EMBL/GenBank/DDBJ databases">
        <authorList>
            <person name="Jia N."/>
            <person name="Wang J."/>
            <person name="Shi W."/>
            <person name="Du L."/>
            <person name="Sun Y."/>
            <person name="Zhan W."/>
            <person name="Jiang J."/>
            <person name="Wang Q."/>
            <person name="Zhang B."/>
            <person name="Ji P."/>
            <person name="Sakyi L.B."/>
            <person name="Cui X."/>
            <person name="Yuan T."/>
            <person name="Jiang B."/>
            <person name="Yang W."/>
            <person name="Lam T.T.-Y."/>
            <person name="Chang Q."/>
            <person name="Ding S."/>
            <person name="Wang X."/>
            <person name="Zhu J."/>
            <person name="Ruan X."/>
            <person name="Zhao L."/>
            <person name="Wei J."/>
            <person name="Que T."/>
            <person name="Du C."/>
            <person name="Cheng J."/>
            <person name="Dai P."/>
            <person name="Han X."/>
            <person name="Huang E."/>
            <person name="Gao Y."/>
            <person name="Liu J."/>
            <person name="Shao H."/>
            <person name="Ye R."/>
            <person name="Li L."/>
            <person name="Wei W."/>
            <person name="Wang X."/>
            <person name="Wang C."/>
            <person name="Huo Q."/>
            <person name="Li W."/>
            <person name="Guo W."/>
            <person name="Chen H."/>
            <person name="Chen S."/>
            <person name="Zhou L."/>
            <person name="Zhou L."/>
            <person name="Ni X."/>
            <person name="Tian J."/>
            <person name="Zhou Y."/>
            <person name="Sheng Y."/>
            <person name="Liu T."/>
            <person name="Pan Y."/>
            <person name="Xia L."/>
            <person name="Li J."/>
            <person name="Zhao F."/>
            <person name="Cao W."/>
        </authorList>
    </citation>
    <scope>NUCLEOTIDE SEQUENCE</scope>
    <source>
        <strain evidence="3">Rmic-2018</strain>
        <tissue evidence="3">Larvae</tissue>
    </source>
</reference>
<sequence>MLNSNGGVGAADRLRERALNSGGEKILQIRHRNTTRPARARRKLPRYPGYLARGLIRCLFTTWLSSIAASFVCLFSAIHLCEMDITTSMQQLLSTMSAMVTTQYAEQHGTGCEWTAGETKLLLEYYQQYFSQIGPMKKVKNKKTMFAKIAANITEAVGVPKTGDQCCSRYKTVMRRKRSAAAHNNKSGNFSCDVPFEDDIAKIRWLDDSLQQEELRDSSGIVSIKRPPRQASTSQSSTSQASGSQELTSQGSTSQEFTSTTKEPEPKKPTPSASRLLEMNHFFGEMRKIQEEKEKKRTERENERRKRHEERQEQKERIRQEKAKQHEEKMKLLSRFLGLDNE</sequence>